<evidence type="ECO:0000313" key="2">
    <source>
        <dbReference type="Proteomes" id="UP000011713"/>
    </source>
</evidence>
<dbReference type="VEuPathDB" id="FungiDB:HpaG808618"/>
<protein>
    <submittedName>
        <fullName evidence="1">Uncharacterized protein</fullName>
    </submittedName>
</protein>
<dbReference type="EMBL" id="JH598563">
    <property type="status" value="NOT_ANNOTATED_CDS"/>
    <property type="molecule type" value="Genomic_DNA"/>
</dbReference>
<proteinExistence type="predicted"/>
<evidence type="ECO:0000313" key="1">
    <source>
        <dbReference type="EnsemblProtists" id="HpaP808618"/>
    </source>
</evidence>
<dbReference type="InParanoid" id="M4BQC9"/>
<sequence length="128" mass="14336">MKPAGIRLDLINATEKLTDEIAVPLLKSAREVDVLTCGDEVIGGPTYTLDIESCLLKEFTLQMKQFGASTHELSVRRLPVLVPTIMYNRTRNKAKVRMTNVSTRVASCPEHLPILLWMPHKLLAHEEG</sequence>
<name>M4BQC9_HYAAE</name>
<organism evidence="1 2">
    <name type="scientific">Hyaloperonospora arabidopsidis (strain Emoy2)</name>
    <name type="common">Downy mildew agent</name>
    <name type="synonym">Peronospora arabidopsidis</name>
    <dbReference type="NCBI Taxonomy" id="559515"/>
    <lineage>
        <taxon>Eukaryota</taxon>
        <taxon>Sar</taxon>
        <taxon>Stramenopiles</taxon>
        <taxon>Oomycota</taxon>
        <taxon>Peronosporomycetes</taxon>
        <taxon>Peronosporales</taxon>
        <taxon>Peronosporaceae</taxon>
        <taxon>Hyaloperonospora</taxon>
    </lineage>
</organism>
<dbReference type="HOGENOM" id="CLU_1963811_0_0_1"/>
<reference evidence="2" key="1">
    <citation type="journal article" date="2010" name="Science">
        <title>Signatures of adaptation to obligate biotrophy in the Hyaloperonospora arabidopsidis genome.</title>
        <authorList>
            <person name="Baxter L."/>
            <person name="Tripathy S."/>
            <person name="Ishaque N."/>
            <person name="Boot N."/>
            <person name="Cabral A."/>
            <person name="Kemen E."/>
            <person name="Thines M."/>
            <person name="Ah-Fong A."/>
            <person name="Anderson R."/>
            <person name="Badejoko W."/>
            <person name="Bittner-Eddy P."/>
            <person name="Boore J.L."/>
            <person name="Chibucos M.C."/>
            <person name="Coates M."/>
            <person name="Dehal P."/>
            <person name="Delehaunty K."/>
            <person name="Dong S."/>
            <person name="Downton P."/>
            <person name="Dumas B."/>
            <person name="Fabro G."/>
            <person name="Fronick C."/>
            <person name="Fuerstenberg S.I."/>
            <person name="Fulton L."/>
            <person name="Gaulin E."/>
            <person name="Govers F."/>
            <person name="Hughes L."/>
            <person name="Humphray S."/>
            <person name="Jiang R.H."/>
            <person name="Judelson H."/>
            <person name="Kamoun S."/>
            <person name="Kyung K."/>
            <person name="Meijer H."/>
            <person name="Minx P."/>
            <person name="Morris P."/>
            <person name="Nelson J."/>
            <person name="Phuntumart V."/>
            <person name="Qutob D."/>
            <person name="Rehmany A."/>
            <person name="Rougon-Cardoso A."/>
            <person name="Ryden P."/>
            <person name="Torto-Alalibo T."/>
            <person name="Studholme D."/>
            <person name="Wang Y."/>
            <person name="Win J."/>
            <person name="Wood J."/>
            <person name="Clifton S.W."/>
            <person name="Rogers J."/>
            <person name="Van den Ackerveken G."/>
            <person name="Jones J.D."/>
            <person name="McDowell J.M."/>
            <person name="Beynon J."/>
            <person name="Tyler B.M."/>
        </authorList>
    </citation>
    <scope>NUCLEOTIDE SEQUENCE [LARGE SCALE GENOMIC DNA]</scope>
    <source>
        <strain evidence="2">Emoy2</strain>
    </source>
</reference>
<accession>M4BQC9</accession>
<dbReference type="AlphaFoldDB" id="M4BQC9"/>
<dbReference type="EnsemblProtists" id="HpaT808618">
    <property type="protein sequence ID" value="HpaP808618"/>
    <property type="gene ID" value="HpaG808618"/>
</dbReference>
<dbReference type="Proteomes" id="UP000011713">
    <property type="component" value="Unassembled WGS sequence"/>
</dbReference>
<reference evidence="1" key="2">
    <citation type="submission" date="2015-06" db="UniProtKB">
        <authorList>
            <consortium name="EnsemblProtists"/>
        </authorList>
    </citation>
    <scope>IDENTIFICATION</scope>
    <source>
        <strain evidence="1">Emoy2</strain>
    </source>
</reference>
<keyword evidence="2" id="KW-1185">Reference proteome</keyword>